<keyword evidence="2" id="KW-0732">Signal</keyword>
<dbReference type="Proteomes" id="UP001374535">
    <property type="component" value="Chromosome 10"/>
</dbReference>
<accession>A0AAQ3RH60</accession>
<dbReference type="AlphaFoldDB" id="A0AAQ3RH60"/>
<dbReference type="EMBL" id="CP144691">
    <property type="protein sequence ID" value="WVY92608.1"/>
    <property type="molecule type" value="Genomic_DNA"/>
</dbReference>
<keyword evidence="5" id="KW-1185">Reference proteome</keyword>
<sequence>MDWVSAQDDLQVIAKPGCDSQCGDHEIPFPFGMNSSKCYGGKWFEIECRNTSTHPRPYLKSIGVQVTFIDVREGTAGEPVAGRKPFRVFAETQQICGRRLQYNYFFAGEWVRKQWLCVHLRRGHQGG</sequence>
<dbReference type="InterPro" id="IPR025287">
    <property type="entry name" value="WAK_GUB"/>
</dbReference>
<dbReference type="GO" id="GO:0016020">
    <property type="term" value="C:membrane"/>
    <property type="evidence" value="ECO:0007669"/>
    <property type="project" value="UniProtKB-SubCell"/>
</dbReference>
<dbReference type="GO" id="GO:0030247">
    <property type="term" value="F:polysaccharide binding"/>
    <property type="evidence" value="ECO:0007669"/>
    <property type="project" value="InterPro"/>
</dbReference>
<comment type="subcellular location">
    <subcellularLocation>
        <location evidence="1">Membrane</location>
        <topology evidence="1">Single-pass membrane protein</topology>
    </subcellularLocation>
</comment>
<evidence type="ECO:0000256" key="1">
    <source>
        <dbReference type="ARBA" id="ARBA00004167"/>
    </source>
</evidence>
<gene>
    <name evidence="4" type="ORF">V8G54_031696</name>
</gene>
<dbReference type="Pfam" id="PF13947">
    <property type="entry name" value="GUB_WAK_bind"/>
    <property type="match status" value="1"/>
</dbReference>
<evidence type="ECO:0000313" key="4">
    <source>
        <dbReference type="EMBL" id="WVY92608.1"/>
    </source>
</evidence>
<dbReference type="PANTHER" id="PTHR33491">
    <property type="entry name" value="OSJNBA0016N04.9 PROTEIN"/>
    <property type="match status" value="1"/>
</dbReference>
<evidence type="ECO:0000259" key="3">
    <source>
        <dbReference type="Pfam" id="PF13947"/>
    </source>
</evidence>
<proteinExistence type="predicted"/>
<evidence type="ECO:0000256" key="2">
    <source>
        <dbReference type="ARBA" id="ARBA00022729"/>
    </source>
</evidence>
<reference evidence="4 5" key="1">
    <citation type="journal article" date="2023" name="Life. Sci Alliance">
        <title>Evolutionary insights into 3D genome organization and epigenetic landscape of Vigna mungo.</title>
        <authorList>
            <person name="Junaid A."/>
            <person name="Singh B."/>
            <person name="Bhatia S."/>
        </authorList>
    </citation>
    <scope>NUCLEOTIDE SEQUENCE [LARGE SCALE GENOMIC DNA]</scope>
    <source>
        <strain evidence="4">Urdbean</strain>
    </source>
</reference>
<evidence type="ECO:0000313" key="5">
    <source>
        <dbReference type="Proteomes" id="UP001374535"/>
    </source>
</evidence>
<feature type="domain" description="Wall-associated receptor kinase galacturonan-binding" evidence="3">
    <location>
        <begin position="18"/>
        <end position="74"/>
    </location>
</feature>
<organism evidence="4 5">
    <name type="scientific">Vigna mungo</name>
    <name type="common">Black gram</name>
    <name type="synonym">Phaseolus mungo</name>
    <dbReference type="NCBI Taxonomy" id="3915"/>
    <lineage>
        <taxon>Eukaryota</taxon>
        <taxon>Viridiplantae</taxon>
        <taxon>Streptophyta</taxon>
        <taxon>Embryophyta</taxon>
        <taxon>Tracheophyta</taxon>
        <taxon>Spermatophyta</taxon>
        <taxon>Magnoliopsida</taxon>
        <taxon>eudicotyledons</taxon>
        <taxon>Gunneridae</taxon>
        <taxon>Pentapetalae</taxon>
        <taxon>rosids</taxon>
        <taxon>fabids</taxon>
        <taxon>Fabales</taxon>
        <taxon>Fabaceae</taxon>
        <taxon>Papilionoideae</taxon>
        <taxon>50 kb inversion clade</taxon>
        <taxon>NPAAA clade</taxon>
        <taxon>indigoferoid/millettioid clade</taxon>
        <taxon>Phaseoleae</taxon>
        <taxon>Vigna</taxon>
    </lineage>
</organism>
<name>A0AAQ3RH60_VIGMU</name>
<protein>
    <recommendedName>
        <fullName evidence="3">Wall-associated receptor kinase galacturonan-binding domain-containing protein</fullName>
    </recommendedName>
</protein>